<dbReference type="Proteomes" id="UP000476411">
    <property type="component" value="Chromosome"/>
</dbReference>
<evidence type="ECO:0000313" key="3">
    <source>
        <dbReference type="Proteomes" id="UP000476411"/>
    </source>
</evidence>
<dbReference type="GO" id="GO:0015074">
    <property type="term" value="P:DNA integration"/>
    <property type="evidence" value="ECO:0007669"/>
    <property type="project" value="InterPro"/>
</dbReference>
<evidence type="ECO:0000259" key="1">
    <source>
        <dbReference type="Pfam" id="PF13683"/>
    </source>
</evidence>
<accession>A0A6B9ZLD2</accession>
<organism evidence="2 3">
    <name type="scientific">Chitinophaga agri</name>
    <dbReference type="NCBI Taxonomy" id="2703787"/>
    <lineage>
        <taxon>Bacteria</taxon>
        <taxon>Pseudomonadati</taxon>
        <taxon>Bacteroidota</taxon>
        <taxon>Chitinophagia</taxon>
        <taxon>Chitinophagales</taxon>
        <taxon>Chitinophagaceae</taxon>
        <taxon>Chitinophaga</taxon>
    </lineage>
</organism>
<sequence>MDGKGRALDNVWIERLWRSVKYEHIYLNVHEDGLSLYQGLTGYFNFYNRARLHQSLDYSTPIEVYMAKAA</sequence>
<name>A0A6B9ZLD2_9BACT</name>
<keyword evidence="3" id="KW-1185">Reference proteome</keyword>
<reference evidence="2 3" key="1">
    <citation type="submission" date="2020-01" db="EMBL/GenBank/DDBJ databases">
        <title>Complete genome sequence of Chitinophaga sp. H33E-04 isolated from quinoa roots.</title>
        <authorList>
            <person name="Weon H.-Y."/>
            <person name="Lee S.A."/>
        </authorList>
    </citation>
    <scope>NUCLEOTIDE SEQUENCE [LARGE SCALE GENOMIC DNA]</scope>
    <source>
        <strain evidence="2 3">H33E-04</strain>
    </source>
</reference>
<dbReference type="EMBL" id="CP048113">
    <property type="protein sequence ID" value="QHS63240.1"/>
    <property type="molecule type" value="Genomic_DNA"/>
</dbReference>
<gene>
    <name evidence="2" type="ORF">GWR21_27745</name>
</gene>
<evidence type="ECO:0000313" key="2">
    <source>
        <dbReference type="EMBL" id="QHS63240.1"/>
    </source>
</evidence>
<dbReference type="AlphaFoldDB" id="A0A6B9ZLD2"/>
<proteinExistence type="predicted"/>
<dbReference type="Pfam" id="PF13683">
    <property type="entry name" value="rve_3"/>
    <property type="match status" value="1"/>
</dbReference>
<dbReference type="KEGG" id="chih:GWR21_27745"/>
<feature type="domain" description="Integrase catalytic" evidence="1">
    <location>
        <begin position="4"/>
        <end position="61"/>
    </location>
</feature>
<dbReference type="InterPro" id="IPR001584">
    <property type="entry name" value="Integrase_cat-core"/>
</dbReference>
<dbReference type="SUPFAM" id="SSF53098">
    <property type="entry name" value="Ribonuclease H-like"/>
    <property type="match status" value="1"/>
</dbReference>
<protein>
    <submittedName>
        <fullName evidence="2">Transposase</fullName>
    </submittedName>
</protein>
<dbReference type="InterPro" id="IPR012337">
    <property type="entry name" value="RNaseH-like_sf"/>
</dbReference>